<protein>
    <submittedName>
        <fullName evidence="1">Uncharacterized protein</fullName>
    </submittedName>
</protein>
<sequence length="157" mass="17880">MLILSCDGLAGFRCIVEKFVVMQFRVLERRGFGTCLPVDGFLERFGDFDGRRSESVIFLRKNPLDSLNVCGKQCLPPAERWRLSTFAVNGKDWGHFTCSPELMNSTNKLLQYIAYEWVLESENFSSFLSGKPNETRKLINVAGLRSELIKCTPAIHH</sequence>
<evidence type="ECO:0000313" key="2">
    <source>
        <dbReference type="Proteomes" id="UP000822688"/>
    </source>
</evidence>
<proteinExistence type="predicted"/>
<organism evidence="1 2">
    <name type="scientific">Ceratodon purpureus</name>
    <name type="common">Fire moss</name>
    <name type="synonym">Dicranum purpureum</name>
    <dbReference type="NCBI Taxonomy" id="3225"/>
    <lineage>
        <taxon>Eukaryota</taxon>
        <taxon>Viridiplantae</taxon>
        <taxon>Streptophyta</taxon>
        <taxon>Embryophyta</taxon>
        <taxon>Bryophyta</taxon>
        <taxon>Bryophytina</taxon>
        <taxon>Bryopsida</taxon>
        <taxon>Dicranidae</taxon>
        <taxon>Pseudoditrichales</taxon>
        <taxon>Ditrichaceae</taxon>
        <taxon>Ceratodon</taxon>
    </lineage>
</organism>
<dbReference type="AlphaFoldDB" id="A0A8T0HED6"/>
<name>A0A8T0HED6_CERPU</name>
<keyword evidence="2" id="KW-1185">Reference proteome</keyword>
<comment type="caution">
    <text evidence="1">The sequence shown here is derived from an EMBL/GenBank/DDBJ whole genome shotgun (WGS) entry which is preliminary data.</text>
</comment>
<evidence type="ECO:0000313" key="1">
    <source>
        <dbReference type="EMBL" id="KAG0569017.1"/>
    </source>
</evidence>
<dbReference type="Proteomes" id="UP000822688">
    <property type="component" value="Chromosome 6"/>
</dbReference>
<dbReference type="EMBL" id="CM026427">
    <property type="protein sequence ID" value="KAG0569017.1"/>
    <property type="molecule type" value="Genomic_DNA"/>
</dbReference>
<gene>
    <name evidence="1" type="ORF">KC19_6G059500</name>
</gene>
<reference evidence="1 2" key="1">
    <citation type="submission" date="2020-06" db="EMBL/GenBank/DDBJ databases">
        <title>WGS assembly of Ceratodon purpureus strain R40.</title>
        <authorList>
            <person name="Carey S.B."/>
            <person name="Jenkins J."/>
            <person name="Shu S."/>
            <person name="Lovell J.T."/>
            <person name="Sreedasyam A."/>
            <person name="Maumus F."/>
            <person name="Tiley G.P."/>
            <person name="Fernandez-Pozo N."/>
            <person name="Barry K."/>
            <person name="Chen C."/>
            <person name="Wang M."/>
            <person name="Lipzen A."/>
            <person name="Daum C."/>
            <person name="Saski C.A."/>
            <person name="Payton A.C."/>
            <person name="Mcbreen J.C."/>
            <person name="Conrad R.E."/>
            <person name="Kollar L.M."/>
            <person name="Olsson S."/>
            <person name="Huttunen S."/>
            <person name="Landis J.B."/>
            <person name="Wickett N.J."/>
            <person name="Johnson M.G."/>
            <person name="Rensing S.A."/>
            <person name="Grimwood J."/>
            <person name="Schmutz J."/>
            <person name="Mcdaniel S.F."/>
        </authorList>
    </citation>
    <scope>NUCLEOTIDE SEQUENCE [LARGE SCALE GENOMIC DNA]</scope>
    <source>
        <strain evidence="1 2">R40</strain>
    </source>
</reference>
<accession>A0A8T0HED6</accession>